<dbReference type="AlphaFoldDB" id="A0A1S1HSQ7"/>
<dbReference type="RefSeq" id="WP_070925525.1">
    <property type="nucleotide sequence ID" value="NZ_VAUE01000019.1"/>
</dbReference>
<dbReference type="Pfam" id="PF01965">
    <property type="entry name" value="DJ-1_PfpI"/>
    <property type="match status" value="1"/>
</dbReference>
<dbReference type="PANTHER" id="PTHR43130:SF15">
    <property type="entry name" value="THIJ_PFPI FAMILY PROTEIN (AFU_ORTHOLOGUE AFUA_5G14240)"/>
    <property type="match status" value="1"/>
</dbReference>
<protein>
    <submittedName>
        <fullName evidence="2">Dimethyladenosine transferase</fullName>
    </submittedName>
</protein>
<evidence type="ECO:0000313" key="3">
    <source>
        <dbReference type="Proteomes" id="UP000179588"/>
    </source>
</evidence>
<evidence type="ECO:0000259" key="1">
    <source>
        <dbReference type="Pfam" id="PF01965"/>
    </source>
</evidence>
<sequence length="199" mass="22065">MNIETLAIVLFDGFETLDVMGPVEVFGRLPDCKVKFISPEGNKKTSSQGVAIETEKVTNPQYKYLLIPGGQGTRPLAIDKEYIYWLKQQVEYTSYCMTVCTGSALLAATNLLNDLSATSNKLAFEWVTSINNNVNWQPKARWVKDGKFYTSSGVSAGIDMSLQVVSDFYGLQQASTIIKSMEYVWNDDASNDPFAVNLA</sequence>
<dbReference type="OrthoDB" id="9803764at2"/>
<dbReference type="SUPFAM" id="SSF52317">
    <property type="entry name" value="Class I glutamine amidotransferase-like"/>
    <property type="match status" value="1"/>
</dbReference>
<organism evidence="2 3">
    <name type="scientific">Providencia stuartii</name>
    <dbReference type="NCBI Taxonomy" id="588"/>
    <lineage>
        <taxon>Bacteria</taxon>
        <taxon>Pseudomonadati</taxon>
        <taxon>Pseudomonadota</taxon>
        <taxon>Gammaproteobacteria</taxon>
        <taxon>Enterobacterales</taxon>
        <taxon>Morganellaceae</taxon>
        <taxon>Providencia</taxon>
    </lineage>
</organism>
<dbReference type="GO" id="GO:0016740">
    <property type="term" value="F:transferase activity"/>
    <property type="evidence" value="ECO:0007669"/>
    <property type="project" value="UniProtKB-KW"/>
</dbReference>
<dbReference type="Proteomes" id="UP000179588">
    <property type="component" value="Unassembled WGS sequence"/>
</dbReference>
<dbReference type="InterPro" id="IPR052158">
    <property type="entry name" value="INH-QAR"/>
</dbReference>
<keyword evidence="2" id="KW-0808">Transferase</keyword>
<keyword evidence="3" id="KW-1185">Reference proteome</keyword>
<dbReference type="EMBL" id="LVIE01000035">
    <property type="protein sequence ID" value="OHT25449.1"/>
    <property type="molecule type" value="Genomic_DNA"/>
</dbReference>
<evidence type="ECO:0000313" key="2">
    <source>
        <dbReference type="EMBL" id="OHT25449.1"/>
    </source>
</evidence>
<gene>
    <name evidence="2" type="ORF">A3Q29_14205</name>
</gene>
<comment type="caution">
    <text evidence="2">The sequence shown here is derived from an EMBL/GenBank/DDBJ whole genome shotgun (WGS) entry which is preliminary data.</text>
</comment>
<dbReference type="InterPro" id="IPR029062">
    <property type="entry name" value="Class_I_gatase-like"/>
</dbReference>
<name>A0A1S1HSQ7_PROST</name>
<dbReference type="Gene3D" id="3.40.50.880">
    <property type="match status" value="1"/>
</dbReference>
<dbReference type="PANTHER" id="PTHR43130">
    <property type="entry name" value="ARAC-FAMILY TRANSCRIPTIONAL REGULATOR"/>
    <property type="match status" value="1"/>
</dbReference>
<feature type="domain" description="DJ-1/PfpI" evidence="1">
    <location>
        <begin position="7"/>
        <end position="166"/>
    </location>
</feature>
<accession>A0A1S1HSQ7</accession>
<dbReference type="InterPro" id="IPR002818">
    <property type="entry name" value="DJ-1/PfpI"/>
</dbReference>
<proteinExistence type="predicted"/>
<reference evidence="2 3" key="1">
    <citation type="submission" date="2016-03" db="EMBL/GenBank/DDBJ databases">
        <title>Genome sequence of Providencia stuartii strain, isolated from the salivary glands of larval Lucilia sericata.</title>
        <authorList>
            <person name="Yuan Y."/>
            <person name="Zhang Y."/>
            <person name="Fu S."/>
            <person name="Crippen T.L."/>
            <person name="Visi D."/>
            <person name="Benbow M.E."/>
            <person name="Allen M."/>
            <person name="Tomberlin J.K."/>
            <person name="Sze S.-H."/>
            <person name="Tarone A.M."/>
        </authorList>
    </citation>
    <scope>NUCLEOTIDE SEQUENCE [LARGE SCALE GENOMIC DNA]</scope>
    <source>
        <strain evidence="2 3">Crippen</strain>
    </source>
</reference>
<dbReference type="CDD" id="cd03139">
    <property type="entry name" value="GATase1_PfpI_2"/>
    <property type="match status" value="1"/>
</dbReference>